<dbReference type="OrthoDB" id="341024at2759"/>
<organism evidence="4 5">
    <name type="scientific">Plasmodium vinckei petteri</name>
    <dbReference type="NCBI Taxonomy" id="138298"/>
    <lineage>
        <taxon>Eukaryota</taxon>
        <taxon>Sar</taxon>
        <taxon>Alveolata</taxon>
        <taxon>Apicomplexa</taxon>
        <taxon>Aconoidasida</taxon>
        <taxon>Haemosporida</taxon>
        <taxon>Plasmodiidae</taxon>
        <taxon>Plasmodium</taxon>
        <taxon>Plasmodium (Vinckeia)</taxon>
    </lineage>
</organism>
<dbReference type="VEuPathDB" id="PlasmoDB:PVPCR_0400490"/>
<gene>
    <name evidence="3" type="ORF">PVPCR_0400490</name>
    <name evidence="4" type="ORF">YYG_03878</name>
</gene>
<proteinExistence type="predicted"/>
<evidence type="ECO:0000313" key="5">
    <source>
        <dbReference type="Proteomes" id="UP000030659"/>
    </source>
</evidence>
<evidence type="ECO:0000313" key="3">
    <source>
        <dbReference type="EMBL" id="CAD2097442.1"/>
    </source>
</evidence>
<dbReference type="AlphaFoldDB" id="W7AZ47"/>
<feature type="coiled-coil region" evidence="1">
    <location>
        <begin position="52"/>
        <end position="82"/>
    </location>
</feature>
<feature type="compositionally biased region" description="Basic and acidic residues" evidence="2">
    <location>
        <begin position="573"/>
        <end position="584"/>
    </location>
</feature>
<dbReference type="EMBL" id="KI965403">
    <property type="protein sequence ID" value="EUD70756.1"/>
    <property type="molecule type" value="Genomic_DNA"/>
</dbReference>
<feature type="region of interest" description="Disordered" evidence="2">
    <location>
        <begin position="551"/>
        <end position="584"/>
    </location>
</feature>
<dbReference type="Pfam" id="PF12314">
    <property type="entry name" value="IMCp"/>
    <property type="match status" value="1"/>
</dbReference>
<feature type="region of interest" description="Disordered" evidence="2">
    <location>
        <begin position="245"/>
        <end position="269"/>
    </location>
</feature>
<feature type="compositionally biased region" description="Acidic residues" evidence="2">
    <location>
        <begin position="257"/>
        <end position="269"/>
    </location>
</feature>
<keyword evidence="6" id="KW-1185">Reference proteome</keyword>
<dbReference type="Proteomes" id="UP000030659">
    <property type="component" value="Unassembled WGS sequence"/>
</dbReference>
<reference evidence="4 5" key="1">
    <citation type="submission" date="2013-02" db="EMBL/GenBank/DDBJ databases">
        <title>The Genome Sequence of Plasmodium vinckei petteri CR.</title>
        <authorList>
            <consortium name="The Broad Institute Genome Sequencing Platform"/>
            <consortium name="The Broad Institute Genome Sequencing Center for Infectious Disease"/>
            <person name="Neafsey D."/>
            <person name="Cheeseman I."/>
            <person name="Volkman S."/>
            <person name="Adams J."/>
            <person name="Walker B."/>
            <person name="Young S.K."/>
            <person name="Zeng Q."/>
            <person name="Gargeya S."/>
            <person name="Fitzgerald M."/>
            <person name="Haas B."/>
            <person name="Abouelleil A."/>
            <person name="Alvarado L."/>
            <person name="Arachchi H.M."/>
            <person name="Berlin A.M."/>
            <person name="Chapman S.B."/>
            <person name="Dewar J."/>
            <person name="Goldberg J."/>
            <person name="Griggs A."/>
            <person name="Gujja S."/>
            <person name="Hansen M."/>
            <person name="Howarth C."/>
            <person name="Imamovic A."/>
            <person name="Larimer J."/>
            <person name="McCowan C."/>
            <person name="Murphy C."/>
            <person name="Neiman D."/>
            <person name="Pearson M."/>
            <person name="Priest M."/>
            <person name="Roberts A."/>
            <person name="Saif S."/>
            <person name="Shea T."/>
            <person name="Sisk P."/>
            <person name="Sykes S."/>
            <person name="Wortman J."/>
            <person name="Nusbaum C."/>
            <person name="Birren B."/>
        </authorList>
    </citation>
    <scope>NUCLEOTIDE SEQUENCE [LARGE SCALE GENOMIC DNA]</scope>
    <source>
        <strain evidence="4 5">CR</strain>
    </source>
</reference>
<name>W7AZ47_PLAVN</name>
<dbReference type="Proteomes" id="UP000515268">
    <property type="component" value="Chromosome PVPCR_04"/>
</dbReference>
<dbReference type="InterPro" id="IPR022086">
    <property type="entry name" value="IMCp"/>
</dbReference>
<accession>W7AZ47</accession>
<feature type="compositionally biased region" description="Basic and acidic residues" evidence="2">
    <location>
        <begin position="245"/>
        <end position="256"/>
    </location>
</feature>
<reference evidence="3 6" key="2">
    <citation type="submission" date="2020-08" db="EMBL/GenBank/DDBJ databases">
        <authorList>
            <person name="Ramaprasad A."/>
        </authorList>
    </citation>
    <scope>NUCLEOTIDE SEQUENCE [LARGE SCALE GENOMIC DNA]</scope>
</reference>
<keyword evidence="1" id="KW-0175">Coiled coil</keyword>
<feature type="compositionally biased region" description="Basic and acidic residues" evidence="2">
    <location>
        <begin position="551"/>
        <end position="564"/>
    </location>
</feature>
<evidence type="ECO:0000256" key="2">
    <source>
        <dbReference type="SAM" id="MobiDB-lite"/>
    </source>
</evidence>
<evidence type="ECO:0000313" key="4">
    <source>
        <dbReference type="EMBL" id="EUD70756.1"/>
    </source>
</evidence>
<protein>
    <submittedName>
        <fullName evidence="3">Inner membrane complex protein 1a, putative</fullName>
    </submittedName>
</protein>
<evidence type="ECO:0000256" key="1">
    <source>
        <dbReference type="SAM" id="Coils"/>
    </source>
</evidence>
<dbReference type="EMBL" id="LR865409">
    <property type="protein sequence ID" value="CAD2097442.1"/>
    <property type="molecule type" value="Genomic_DNA"/>
</dbReference>
<evidence type="ECO:0000313" key="6">
    <source>
        <dbReference type="Proteomes" id="UP000515268"/>
    </source>
</evidence>
<sequence length="813" mass="95541">MFDACKINSNCCHDDSEEDKKYKRDENDFIYEKNMGANTNELKLMRTNTMELKSMKSNMKEIKSMNSNMKELKSMNSNMKEIKSMKSNGKELKNIIEGKPDMTKSVEISQHTEREYVAITAYQPVDIVTKTVEVPFVRTIETIIPKITYESKIREVPKYYSKFVEKVVEVPEVKFVDKIVDVPRIQYVYKYAPKVEIKENIIKRPVIEKKFIEKFVEVPEFKEVKRFQEVETVEYVIKYVPKGTKDEKDGEEKVEDKEEEEENEHVEIEENNIENEEEFNKKDTKLVRNVSIDNDMNAVIGKNMMINQEDISTGVQQIYPYMFTRSMNESGMVINSNRHSNLDRGDNIETIKMNDNRNSIMPTPRIEQVFKPKIVKNIEVQKHVPISVDVPIPYMVPKPIVVNVDVPVLKFRDTFVPVPVRRKIIPKIKWISDVYQVDCIKERPYLKIQDIIKPVPCDIEIKHNKFMERACAVNPNELPQDDVHAMWIRVNAHLAEQKKKEYGHLYPYYRTESRAYENLVEMTEESKILNEGKETEEREVEKGNFVSCEMGKMESKKREDKNENENGNIFETVEGRSENEKNVENVENAEVREKVEIEEVRENVNVSERKMNADEVDVRENVFCKTNDENDISFMQDGMVYNIEGFNNFMNENDINYQKNSEDGPVACLSQNHPLAMTYLQNKWISTDTLRTHELYNYNFVNASVNSNINLQNRNSFTTDLMQNKDFLKSAHHIISPFKPENIKNIENCYNRIIMKNIQEENNKHVRDKYNKNNFQSNINKEFINEKNMTSSEKKKCDHSEDKCCNCFCGQNK</sequence>